<protein>
    <recommendedName>
        <fullName evidence="5">Bystin</fullName>
    </recommendedName>
</protein>
<accession>A0A2A2JUD2</accession>
<dbReference type="AlphaFoldDB" id="A0A2A2JUD2"/>
<dbReference type="EMBL" id="LIAE01010209">
    <property type="protein sequence ID" value="PAV65354.1"/>
    <property type="molecule type" value="Genomic_DNA"/>
</dbReference>
<evidence type="ECO:0000313" key="4">
    <source>
        <dbReference type="Proteomes" id="UP000218231"/>
    </source>
</evidence>
<sequence length="441" mass="50902">MGKKKFPRPDALLKARGALDEEITASGARQQPREKQKRKRTEEDDPKFISSDLSNKILTKAQQLLKEERKEDGKEDESLKRMRHISLGKETKDSDEEDADEFPEDQDYDPGIIELDPKDEEELSKFLVKRGDDGPKTLYDIIQAKIEAKKDDAEWTLGAGEGNEFNIRDMDPEVVEMYKEVGQLLSRYRTGKLPKAFKIIPNMVNWEQLLYLTDPDHWTAAAMYQATRIFASNLNPRMAQRFYNLILLPRMRDDIEEYKKLNYYLYQALCKTTYKPAAFYKGIILPLVECGTCTLREATIFSSVLARGSLPIFHSAAAMLKIAEMEYTGSSSVFLRTLIDKKYNLPYKAIDAICAHFLRQKNEERDMPVLWHQCLLSFVKQYRTDLNDAQKDAIKELIRFQGHYLISPEVERELSGQAAEAAKPPKVEFNVVNVRPDTMEF</sequence>
<dbReference type="GO" id="GO:0030688">
    <property type="term" value="C:preribosome, small subunit precursor"/>
    <property type="evidence" value="ECO:0007669"/>
    <property type="project" value="TreeGrafter"/>
</dbReference>
<dbReference type="STRING" id="2018661.A0A2A2JUD2"/>
<keyword evidence="4" id="KW-1185">Reference proteome</keyword>
<reference evidence="3 4" key="1">
    <citation type="journal article" date="2017" name="Curr. Biol.">
        <title>Genome architecture and evolution of a unichromosomal asexual nematode.</title>
        <authorList>
            <person name="Fradin H."/>
            <person name="Zegar C."/>
            <person name="Gutwein M."/>
            <person name="Lucas J."/>
            <person name="Kovtun M."/>
            <person name="Corcoran D."/>
            <person name="Baugh L.R."/>
            <person name="Kiontke K."/>
            <person name="Gunsalus K."/>
            <person name="Fitch D.H."/>
            <person name="Piano F."/>
        </authorList>
    </citation>
    <scope>NUCLEOTIDE SEQUENCE [LARGE SCALE GENOMIC DNA]</scope>
    <source>
        <strain evidence="3">PF1309</strain>
    </source>
</reference>
<dbReference type="Pfam" id="PF05291">
    <property type="entry name" value="Bystin"/>
    <property type="match status" value="1"/>
</dbReference>
<dbReference type="GO" id="GO:0005737">
    <property type="term" value="C:cytoplasm"/>
    <property type="evidence" value="ECO:0007669"/>
    <property type="project" value="TreeGrafter"/>
</dbReference>
<comment type="caution">
    <text evidence="3">The sequence shown here is derived from an EMBL/GenBank/DDBJ whole genome shotgun (WGS) entry which is preliminary data.</text>
</comment>
<gene>
    <name evidence="3" type="ORF">WR25_19286</name>
</gene>
<feature type="compositionally biased region" description="Basic and acidic residues" evidence="2">
    <location>
        <begin position="7"/>
        <end position="19"/>
    </location>
</feature>
<evidence type="ECO:0000256" key="2">
    <source>
        <dbReference type="SAM" id="MobiDB-lite"/>
    </source>
</evidence>
<evidence type="ECO:0000256" key="1">
    <source>
        <dbReference type="ARBA" id="ARBA00007114"/>
    </source>
</evidence>
<dbReference type="GO" id="GO:0005730">
    <property type="term" value="C:nucleolus"/>
    <property type="evidence" value="ECO:0007669"/>
    <property type="project" value="TreeGrafter"/>
</dbReference>
<name>A0A2A2JUD2_9BILA</name>
<dbReference type="PANTHER" id="PTHR12821">
    <property type="entry name" value="BYSTIN"/>
    <property type="match status" value="1"/>
</dbReference>
<feature type="compositionally biased region" description="Acidic residues" evidence="2">
    <location>
        <begin position="93"/>
        <end position="108"/>
    </location>
</feature>
<dbReference type="PANTHER" id="PTHR12821:SF0">
    <property type="entry name" value="BYSTIN"/>
    <property type="match status" value="1"/>
</dbReference>
<dbReference type="InterPro" id="IPR007955">
    <property type="entry name" value="Bystin"/>
</dbReference>
<comment type="similarity">
    <text evidence="1">Belongs to the bystin family.</text>
</comment>
<organism evidence="3 4">
    <name type="scientific">Diploscapter pachys</name>
    <dbReference type="NCBI Taxonomy" id="2018661"/>
    <lineage>
        <taxon>Eukaryota</taxon>
        <taxon>Metazoa</taxon>
        <taxon>Ecdysozoa</taxon>
        <taxon>Nematoda</taxon>
        <taxon>Chromadorea</taxon>
        <taxon>Rhabditida</taxon>
        <taxon>Rhabditina</taxon>
        <taxon>Rhabditomorpha</taxon>
        <taxon>Rhabditoidea</taxon>
        <taxon>Rhabditidae</taxon>
        <taxon>Diploscapter</taxon>
    </lineage>
</organism>
<evidence type="ECO:0008006" key="5">
    <source>
        <dbReference type="Google" id="ProtNLM"/>
    </source>
</evidence>
<dbReference type="GO" id="GO:0006364">
    <property type="term" value="P:rRNA processing"/>
    <property type="evidence" value="ECO:0007669"/>
    <property type="project" value="TreeGrafter"/>
</dbReference>
<proteinExistence type="inferred from homology"/>
<feature type="compositionally biased region" description="Basic and acidic residues" evidence="2">
    <location>
        <begin position="65"/>
        <end position="80"/>
    </location>
</feature>
<evidence type="ECO:0000313" key="3">
    <source>
        <dbReference type="EMBL" id="PAV65354.1"/>
    </source>
</evidence>
<feature type="region of interest" description="Disordered" evidence="2">
    <location>
        <begin position="1"/>
        <end position="112"/>
    </location>
</feature>
<dbReference type="GO" id="GO:0030515">
    <property type="term" value="F:snoRNA binding"/>
    <property type="evidence" value="ECO:0007669"/>
    <property type="project" value="TreeGrafter"/>
</dbReference>
<dbReference type="OrthoDB" id="2192561at2759"/>
<dbReference type="Proteomes" id="UP000218231">
    <property type="component" value="Unassembled WGS sequence"/>
</dbReference>
<feature type="compositionally biased region" description="Polar residues" evidence="2">
    <location>
        <begin position="51"/>
        <end position="62"/>
    </location>
</feature>